<accession>A0AAD7XSN7</accession>
<evidence type="ECO:0000256" key="12">
    <source>
        <dbReference type="RuleBase" id="RU368063"/>
    </source>
</evidence>
<dbReference type="InterPro" id="IPR031327">
    <property type="entry name" value="MCM"/>
</dbReference>
<dbReference type="GO" id="GO:0005524">
    <property type="term" value="F:ATP binding"/>
    <property type="evidence" value="ECO:0007669"/>
    <property type="project" value="UniProtKB-UniRule"/>
</dbReference>
<dbReference type="EMBL" id="JAQMWT010000125">
    <property type="protein sequence ID" value="KAJ8609958.1"/>
    <property type="molecule type" value="Genomic_DNA"/>
</dbReference>
<dbReference type="InterPro" id="IPR001208">
    <property type="entry name" value="MCM_dom"/>
</dbReference>
<dbReference type="PRINTS" id="PR01661">
    <property type="entry name" value="MCMPROTEIN5"/>
</dbReference>
<evidence type="ECO:0000313" key="14">
    <source>
        <dbReference type="EMBL" id="KAJ8609958.1"/>
    </source>
</evidence>
<evidence type="ECO:0000256" key="11">
    <source>
        <dbReference type="RuleBase" id="RU004070"/>
    </source>
</evidence>
<dbReference type="AlphaFoldDB" id="A0AAD7XSN7"/>
<dbReference type="SUPFAM" id="SSF50249">
    <property type="entry name" value="Nucleic acid-binding proteins"/>
    <property type="match status" value="1"/>
</dbReference>
<evidence type="ECO:0000313" key="15">
    <source>
        <dbReference type="Proteomes" id="UP001230188"/>
    </source>
</evidence>
<reference evidence="14" key="1">
    <citation type="submission" date="2023-01" db="EMBL/GenBank/DDBJ databases">
        <title>Metagenome sequencing of chrysophaentin producing Chrysophaeum taylorii.</title>
        <authorList>
            <person name="Davison J."/>
            <person name="Bewley C."/>
        </authorList>
    </citation>
    <scope>NUCLEOTIDE SEQUENCE</scope>
    <source>
        <strain evidence="14">NIES-1699</strain>
    </source>
</reference>
<keyword evidence="6 12" id="KW-0347">Helicase</keyword>
<keyword evidence="5 12" id="KW-0378">Hydrolase</keyword>
<dbReference type="SUPFAM" id="SSF52540">
    <property type="entry name" value="P-loop containing nucleoside triphosphate hydrolases"/>
    <property type="match status" value="1"/>
</dbReference>
<dbReference type="Gene3D" id="3.30.1640.10">
    <property type="entry name" value="mini-chromosome maintenance (MCM) complex, chain A, domain 1"/>
    <property type="match status" value="1"/>
</dbReference>
<keyword evidence="3 12" id="KW-0235">DNA replication</keyword>
<sequence>MAFRGGEAEMIMEEEEEETLRPEVAQKRYGDFFRNFRTVAQEFPYREQLIDQYRRGVGSVAVELSDLNQFDPRLLHMVQARPDEQIKVLEAAAREVLRSLVVNRGSDEGGDDQKERQIGEVALEEARLEVQVLVSSSQQPLDIRSLTADHVNQLIKLSGIIVSASKVAAKITMAQAICKTCGHIKRIPCTSPFGMITPPTKCESNRGRPSANGEESTKGCVNNPYVLMGDLCRFIDQQTLKLQELPEAVPTGEMPRSILLVCDRNLVDTVAPGARVSVVGVSSLFENKNKGPKGGDKSARGASLRTPYLKVAGIDFDLFEGGRGSTASSRFSPADEERFQAIGRRPDVRDLVARSIAPSISGDYTVDIKRAIACLLFGGSSKELKDGAKLRGDINVLLLGDPSTAKSQFLKFVEKVAPVGVYTSGKGSSAAGLTASVIRGHNNEFYLEGGAMVLADGGVCCIDEFDKMRETDRVAIHEAMEQQTISIAKAGICTVLNSRTSVLAAANPVFGRYDDLKSAAENIDMMSTILSRFDMIFIVRDVRDEDRDIAIAKHVMGVHINAGLRDNNSARNRSLTLSAANASAGAVTKKRKHAEPVAVDTADVLDPPTLKQYVQYCRAKCQPRLNEETSKILAAEYVAIRQSMKQQAEEVGGRKNMPIPITVRQLEATVRISEALAKMRLQEHVQPADVQEALRLFKVSTMSAAKTRAQGTGADLQFLAEDARKGVQNAEAFLKQRLPVGTDGTTLKLIEEGIALGHSDFSMRRAIYVMTKRHELMELDRTKRLRRTK</sequence>
<dbReference type="Gene3D" id="3.40.50.300">
    <property type="entry name" value="P-loop containing nucleotide triphosphate hydrolases"/>
    <property type="match status" value="1"/>
</dbReference>
<dbReference type="GO" id="GO:0042555">
    <property type="term" value="C:MCM complex"/>
    <property type="evidence" value="ECO:0007669"/>
    <property type="project" value="UniProtKB-UniRule"/>
</dbReference>
<comment type="similarity">
    <text evidence="2 11">Belongs to the MCM family.</text>
</comment>
<dbReference type="PROSITE" id="PS00847">
    <property type="entry name" value="MCM_1"/>
    <property type="match status" value="1"/>
</dbReference>
<dbReference type="GO" id="GO:0003697">
    <property type="term" value="F:single-stranded DNA binding"/>
    <property type="evidence" value="ECO:0007669"/>
    <property type="project" value="TreeGrafter"/>
</dbReference>
<evidence type="ECO:0000256" key="4">
    <source>
        <dbReference type="ARBA" id="ARBA00022741"/>
    </source>
</evidence>
<evidence type="ECO:0000259" key="13">
    <source>
        <dbReference type="PROSITE" id="PS50051"/>
    </source>
</evidence>
<dbReference type="InterPro" id="IPR041562">
    <property type="entry name" value="MCM_lid"/>
</dbReference>
<dbReference type="Gene3D" id="2.40.50.140">
    <property type="entry name" value="Nucleic acid-binding proteins"/>
    <property type="match status" value="1"/>
</dbReference>
<dbReference type="PANTHER" id="PTHR11630">
    <property type="entry name" value="DNA REPLICATION LICENSING FACTOR MCM FAMILY MEMBER"/>
    <property type="match status" value="1"/>
</dbReference>
<dbReference type="EC" id="3.6.4.12" evidence="12"/>
<evidence type="ECO:0000256" key="8">
    <source>
        <dbReference type="ARBA" id="ARBA00023125"/>
    </source>
</evidence>
<keyword evidence="10 12" id="KW-0131">Cell cycle</keyword>
<evidence type="ECO:0000256" key="3">
    <source>
        <dbReference type="ARBA" id="ARBA00022705"/>
    </source>
</evidence>
<dbReference type="PROSITE" id="PS50051">
    <property type="entry name" value="MCM_2"/>
    <property type="match status" value="1"/>
</dbReference>
<gene>
    <name evidence="14" type="ORF">CTAYLR_008090</name>
</gene>
<dbReference type="GO" id="GO:0006270">
    <property type="term" value="P:DNA replication initiation"/>
    <property type="evidence" value="ECO:0007669"/>
    <property type="project" value="UniProtKB-UniRule"/>
</dbReference>
<keyword evidence="4 11" id="KW-0547">Nucleotide-binding</keyword>
<dbReference type="PANTHER" id="PTHR11630:SF42">
    <property type="entry name" value="DNA REPLICATION LICENSING FACTOR MCM5"/>
    <property type="match status" value="1"/>
</dbReference>
<evidence type="ECO:0000256" key="10">
    <source>
        <dbReference type="ARBA" id="ARBA00023306"/>
    </source>
</evidence>
<dbReference type="SMART" id="SM00350">
    <property type="entry name" value="MCM"/>
    <property type="match status" value="1"/>
</dbReference>
<dbReference type="Pfam" id="PF21933">
    <property type="entry name" value="MCM5_C"/>
    <property type="match status" value="1"/>
</dbReference>
<evidence type="ECO:0000256" key="7">
    <source>
        <dbReference type="ARBA" id="ARBA00022840"/>
    </source>
</evidence>
<dbReference type="Pfam" id="PF14551">
    <property type="entry name" value="MCM_N"/>
    <property type="match status" value="1"/>
</dbReference>
<keyword evidence="15" id="KW-1185">Reference proteome</keyword>
<feature type="domain" description="MCM C-terminal AAA(+) ATPase" evidence="13">
    <location>
        <begin position="348"/>
        <end position="555"/>
    </location>
</feature>
<proteinExistence type="inferred from homology"/>
<dbReference type="GO" id="GO:0000727">
    <property type="term" value="P:double-strand break repair via break-induced replication"/>
    <property type="evidence" value="ECO:0007669"/>
    <property type="project" value="TreeGrafter"/>
</dbReference>
<keyword evidence="9 12" id="KW-0539">Nucleus</keyword>
<comment type="function">
    <text evidence="12">Acts as component of the MCM2-7 complex (MCM complex) which is the replicative helicase essential for 'once per cell cycle' DNA replication initiation and elongation in eukaryotic cells. The active ATPase sites in the MCM2-7 ring are formed through the interaction surfaces of two neighboring subunits such that a critical structure of a conserved arginine finger motif is provided in trans relative to the ATP-binding site of the Walker A box of the adjacent subunit. The six ATPase active sites, however, are likely to contribute differentially to the complex helicase activity.</text>
</comment>
<comment type="catalytic activity">
    <reaction evidence="12">
        <text>ATP + H2O = ADP + phosphate + H(+)</text>
        <dbReference type="Rhea" id="RHEA:13065"/>
        <dbReference type="ChEBI" id="CHEBI:15377"/>
        <dbReference type="ChEBI" id="CHEBI:15378"/>
        <dbReference type="ChEBI" id="CHEBI:30616"/>
        <dbReference type="ChEBI" id="CHEBI:43474"/>
        <dbReference type="ChEBI" id="CHEBI:456216"/>
        <dbReference type="EC" id="3.6.4.12"/>
    </reaction>
</comment>
<dbReference type="GO" id="GO:0017116">
    <property type="term" value="F:single-stranded DNA helicase activity"/>
    <property type="evidence" value="ECO:0007669"/>
    <property type="project" value="TreeGrafter"/>
</dbReference>
<dbReference type="InterPro" id="IPR012340">
    <property type="entry name" value="NA-bd_OB-fold"/>
</dbReference>
<protein>
    <recommendedName>
        <fullName evidence="12">DNA replication licensing factor MCM5</fullName>
        <ecNumber evidence="12">3.6.4.12</ecNumber>
    </recommendedName>
</protein>
<dbReference type="Pfam" id="PF00493">
    <property type="entry name" value="MCM"/>
    <property type="match status" value="1"/>
</dbReference>
<dbReference type="GO" id="GO:0043138">
    <property type="term" value="F:3'-5' DNA helicase activity"/>
    <property type="evidence" value="ECO:0007669"/>
    <property type="project" value="TreeGrafter"/>
</dbReference>
<dbReference type="InterPro" id="IPR008048">
    <property type="entry name" value="MCM5"/>
</dbReference>
<organism evidence="14 15">
    <name type="scientific">Chrysophaeum taylorii</name>
    <dbReference type="NCBI Taxonomy" id="2483200"/>
    <lineage>
        <taxon>Eukaryota</taxon>
        <taxon>Sar</taxon>
        <taxon>Stramenopiles</taxon>
        <taxon>Ochrophyta</taxon>
        <taxon>Pelagophyceae</taxon>
        <taxon>Pelagomonadales</taxon>
        <taxon>Pelagomonadaceae</taxon>
        <taxon>Chrysophaeum</taxon>
    </lineage>
</organism>
<dbReference type="GO" id="GO:0005634">
    <property type="term" value="C:nucleus"/>
    <property type="evidence" value="ECO:0007669"/>
    <property type="project" value="UniProtKB-SubCell"/>
</dbReference>
<comment type="subunit">
    <text evidence="12">Component of the MCM2-7 complex.</text>
</comment>
<dbReference type="Pfam" id="PF17207">
    <property type="entry name" value="MCM_OB"/>
    <property type="match status" value="1"/>
</dbReference>
<evidence type="ECO:0000256" key="1">
    <source>
        <dbReference type="ARBA" id="ARBA00004123"/>
    </source>
</evidence>
<dbReference type="InterPro" id="IPR033762">
    <property type="entry name" value="MCM_OB"/>
</dbReference>
<comment type="caution">
    <text evidence="14">The sequence shown here is derived from an EMBL/GenBank/DDBJ whole genome shotgun (WGS) entry which is preliminary data.</text>
</comment>
<evidence type="ECO:0000256" key="5">
    <source>
        <dbReference type="ARBA" id="ARBA00022801"/>
    </source>
</evidence>
<evidence type="ECO:0000256" key="2">
    <source>
        <dbReference type="ARBA" id="ARBA00008010"/>
    </source>
</evidence>
<dbReference type="InterPro" id="IPR027417">
    <property type="entry name" value="P-loop_NTPase"/>
</dbReference>
<dbReference type="Gene3D" id="2.20.28.10">
    <property type="match status" value="1"/>
</dbReference>
<dbReference type="Proteomes" id="UP001230188">
    <property type="component" value="Unassembled WGS sequence"/>
</dbReference>
<evidence type="ECO:0000256" key="6">
    <source>
        <dbReference type="ARBA" id="ARBA00022806"/>
    </source>
</evidence>
<dbReference type="InterPro" id="IPR027925">
    <property type="entry name" value="MCM_N"/>
</dbReference>
<keyword evidence="7 11" id="KW-0067">ATP-binding</keyword>
<comment type="subcellular location">
    <subcellularLocation>
        <location evidence="1 12">Nucleus</location>
    </subcellularLocation>
</comment>
<name>A0AAD7XSN7_9STRA</name>
<evidence type="ECO:0000256" key="9">
    <source>
        <dbReference type="ARBA" id="ARBA00023242"/>
    </source>
</evidence>
<dbReference type="InterPro" id="IPR018525">
    <property type="entry name" value="MCM_CS"/>
</dbReference>
<dbReference type="InterPro" id="IPR054125">
    <property type="entry name" value="MCM5_C"/>
</dbReference>
<dbReference type="Pfam" id="PF17855">
    <property type="entry name" value="MCM_lid"/>
    <property type="match status" value="1"/>
</dbReference>
<dbReference type="GO" id="GO:0016787">
    <property type="term" value="F:hydrolase activity"/>
    <property type="evidence" value="ECO:0007669"/>
    <property type="project" value="UniProtKB-KW"/>
</dbReference>
<keyword evidence="8 11" id="KW-0238">DNA-binding</keyword>
<dbReference type="PRINTS" id="PR01657">
    <property type="entry name" value="MCMFAMILY"/>
</dbReference>
<dbReference type="GO" id="GO:0003688">
    <property type="term" value="F:DNA replication origin binding"/>
    <property type="evidence" value="ECO:0007669"/>
    <property type="project" value="UniProtKB-UniRule"/>
</dbReference>